<keyword evidence="3" id="KW-1185">Reference proteome</keyword>
<dbReference type="AlphaFoldDB" id="A0ABD3W944"/>
<proteinExistence type="predicted"/>
<evidence type="ECO:0008006" key="4">
    <source>
        <dbReference type="Google" id="ProtNLM"/>
    </source>
</evidence>
<evidence type="ECO:0000313" key="3">
    <source>
        <dbReference type="Proteomes" id="UP001634394"/>
    </source>
</evidence>
<accession>A0ABD3W944</accession>
<dbReference type="EMBL" id="JBJQND010000008">
    <property type="protein sequence ID" value="KAL3870045.1"/>
    <property type="molecule type" value="Genomic_DNA"/>
</dbReference>
<evidence type="ECO:0000256" key="1">
    <source>
        <dbReference type="SAM" id="MobiDB-lite"/>
    </source>
</evidence>
<feature type="region of interest" description="Disordered" evidence="1">
    <location>
        <begin position="244"/>
        <end position="303"/>
    </location>
</feature>
<protein>
    <recommendedName>
        <fullName evidence="4">Ubiquitin-like domain-containing protein</fullName>
    </recommendedName>
</protein>
<reference evidence="2 3" key="1">
    <citation type="submission" date="2024-11" db="EMBL/GenBank/DDBJ databases">
        <title>Chromosome-level genome assembly of the freshwater bivalve Anodonta woodiana.</title>
        <authorList>
            <person name="Chen X."/>
        </authorList>
    </citation>
    <scope>NUCLEOTIDE SEQUENCE [LARGE SCALE GENOMIC DNA]</scope>
    <source>
        <strain evidence="2">MN2024</strain>
        <tissue evidence="2">Gills</tissue>
    </source>
</reference>
<evidence type="ECO:0000313" key="2">
    <source>
        <dbReference type="EMBL" id="KAL3870045.1"/>
    </source>
</evidence>
<feature type="compositionally biased region" description="Polar residues" evidence="1">
    <location>
        <begin position="255"/>
        <end position="294"/>
    </location>
</feature>
<comment type="caution">
    <text evidence="2">The sequence shown here is derived from an EMBL/GenBank/DDBJ whole genome shotgun (WGS) entry which is preliminary data.</text>
</comment>
<gene>
    <name evidence="2" type="ORF">ACJMK2_042662</name>
</gene>
<organism evidence="2 3">
    <name type="scientific">Sinanodonta woodiana</name>
    <name type="common">Chinese pond mussel</name>
    <name type="synonym">Anodonta woodiana</name>
    <dbReference type="NCBI Taxonomy" id="1069815"/>
    <lineage>
        <taxon>Eukaryota</taxon>
        <taxon>Metazoa</taxon>
        <taxon>Spiralia</taxon>
        <taxon>Lophotrochozoa</taxon>
        <taxon>Mollusca</taxon>
        <taxon>Bivalvia</taxon>
        <taxon>Autobranchia</taxon>
        <taxon>Heteroconchia</taxon>
        <taxon>Palaeoheterodonta</taxon>
        <taxon>Unionida</taxon>
        <taxon>Unionoidea</taxon>
        <taxon>Unionidae</taxon>
        <taxon>Unioninae</taxon>
        <taxon>Sinanodonta</taxon>
    </lineage>
</organism>
<name>A0ABD3W944_SINWO</name>
<dbReference type="Proteomes" id="UP001634394">
    <property type="component" value="Unassembled WGS sequence"/>
</dbReference>
<dbReference type="CDD" id="cd17039">
    <property type="entry name" value="Ubl_ubiquitin_like"/>
    <property type="match status" value="1"/>
</dbReference>
<sequence length="346" mass="39313">MGSSASSNPGVSANPRLVYADNLSKKVKKNLSIDAPVLVDFQHGSVRYRYGQYEGAPSQKAKRKERTFEGEEEMTEKRHYFYHPRLKDFSENASEKKEDEFKFLYVTKGPARAKQKKLYYVYGKGWGAMDGLKTKPSKTIEPGPDYAWPNSRRNPFDVYYQVDILDTDVNEENYHYEEEHGGAQVTSMTEKIILILKTTDTIADIKVKLGTRIVKSPKNIHIWFQKEEIQDTKAIGEYIVASDNTSSENSDKNKMNATETSTSTAKNQHTASTEENQQTVSTAENQQTASTEENQQIDEEEQKDQSTIIYISKNHCQAGTKSIASEIEFLFSSTTVLGSNFKEYIH</sequence>